<dbReference type="Proteomes" id="UP000095751">
    <property type="component" value="Unassembled WGS sequence"/>
</dbReference>
<accession>A0A1E7EX53</accession>
<dbReference type="KEGG" id="fcy:FRACYDRAFT_247463"/>
<organism evidence="1 2">
    <name type="scientific">Fragilariopsis cylindrus CCMP1102</name>
    <dbReference type="NCBI Taxonomy" id="635003"/>
    <lineage>
        <taxon>Eukaryota</taxon>
        <taxon>Sar</taxon>
        <taxon>Stramenopiles</taxon>
        <taxon>Ochrophyta</taxon>
        <taxon>Bacillariophyta</taxon>
        <taxon>Bacillariophyceae</taxon>
        <taxon>Bacillariophycidae</taxon>
        <taxon>Bacillariales</taxon>
        <taxon>Bacillariaceae</taxon>
        <taxon>Fragilariopsis</taxon>
    </lineage>
</organism>
<keyword evidence="2" id="KW-1185">Reference proteome</keyword>
<dbReference type="InParanoid" id="A0A1E7EX53"/>
<dbReference type="EMBL" id="KV784372">
    <property type="protein sequence ID" value="OEU10394.1"/>
    <property type="molecule type" value="Genomic_DNA"/>
</dbReference>
<evidence type="ECO:0000313" key="2">
    <source>
        <dbReference type="Proteomes" id="UP000095751"/>
    </source>
</evidence>
<dbReference type="AlphaFoldDB" id="A0A1E7EX53"/>
<name>A0A1E7EX53_9STRA</name>
<reference evidence="1 2" key="1">
    <citation type="submission" date="2016-09" db="EMBL/GenBank/DDBJ databases">
        <title>Extensive genetic diversity and differential bi-allelic expression allows diatom success in the polar Southern Ocean.</title>
        <authorList>
            <consortium name="DOE Joint Genome Institute"/>
            <person name="Mock T."/>
            <person name="Otillar R.P."/>
            <person name="Strauss J."/>
            <person name="Dupont C."/>
            <person name="Frickenhaus S."/>
            <person name="Maumus F."/>
            <person name="Mcmullan M."/>
            <person name="Sanges R."/>
            <person name="Schmutz J."/>
            <person name="Toseland A."/>
            <person name="Valas R."/>
            <person name="Veluchamy A."/>
            <person name="Ward B.J."/>
            <person name="Allen A."/>
            <person name="Barry K."/>
            <person name="Falciatore A."/>
            <person name="Ferrante M."/>
            <person name="Fortunato A.E."/>
            <person name="Gloeckner G."/>
            <person name="Gruber A."/>
            <person name="Hipkin R."/>
            <person name="Janech M."/>
            <person name="Kroth P."/>
            <person name="Leese F."/>
            <person name="Lindquist E."/>
            <person name="Lyon B.R."/>
            <person name="Martin J."/>
            <person name="Mayer C."/>
            <person name="Parker M."/>
            <person name="Quesneville H."/>
            <person name="Raymond J."/>
            <person name="Uhlig C."/>
            <person name="Valentin K.U."/>
            <person name="Worden A.Z."/>
            <person name="Armbrust E.V."/>
            <person name="Bowler C."/>
            <person name="Green B."/>
            <person name="Moulton V."/>
            <person name="Van Oosterhout C."/>
            <person name="Grigoriev I."/>
        </authorList>
    </citation>
    <scope>NUCLEOTIDE SEQUENCE [LARGE SCALE GENOMIC DNA]</scope>
    <source>
        <strain evidence="1 2">CCMP1102</strain>
    </source>
</reference>
<protein>
    <submittedName>
        <fullName evidence="1">Uncharacterized protein</fullName>
    </submittedName>
</protein>
<sequence>MSAQYAYTSLKWHVTCTFNKLFLPLKSSANLQKLGMGSPNARNTLTLINNCEWHYKKHSDIAMDRVKSVMGKLLGVLQGMLIHILWNPLPFLRNLPASCNPHIKSTGEGV</sequence>
<evidence type="ECO:0000313" key="1">
    <source>
        <dbReference type="EMBL" id="OEU10394.1"/>
    </source>
</evidence>
<gene>
    <name evidence="1" type="ORF">FRACYDRAFT_247463</name>
</gene>
<proteinExistence type="predicted"/>